<dbReference type="OrthoDB" id="213435at2"/>
<sequence length="360" mass="39387">MQSLDFKFRFLDEAGTPQGFLAKKGSLSDETLTLDGQQIPAIAIENVALRQDRMVLVIRSGEEPEAYSSIMLVVYSVAAQLKGMLDAARSQYVAEARRRQLQAEGREYEFRAVPCPACGATLDVTDFEPTPQVYCDFCEVISTVGTDTPVKNEGEYKLCDTCGMYSSPRRFTSFYFYFLLVIYGWHSRTSYRCPACMRGEAWKMLAGNMLFVLGVPAAIYQLVRAYGSDRVAGAMAGLHAANLAAKNGNVSNAVAGYTKILDRIPVAAGLHYNLALSLANSNQLEQAAAAAELSLGDCSNYRPSAGLLLALYEQMGQDEQVAALKKQWGVEDPEPQAADQQTTDDQAADHLLEHADDLPQ</sequence>
<reference evidence="2 3" key="1">
    <citation type="submission" date="2019-08" db="EMBL/GenBank/DDBJ databases">
        <title>Deep-cultivation of Planctomycetes and their phenomic and genomic characterization uncovers novel biology.</title>
        <authorList>
            <person name="Wiegand S."/>
            <person name="Jogler M."/>
            <person name="Boedeker C."/>
            <person name="Pinto D."/>
            <person name="Vollmers J."/>
            <person name="Rivas-Marin E."/>
            <person name="Kohn T."/>
            <person name="Peeters S.H."/>
            <person name="Heuer A."/>
            <person name="Rast P."/>
            <person name="Oberbeckmann S."/>
            <person name="Bunk B."/>
            <person name="Jeske O."/>
            <person name="Meyerdierks A."/>
            <person name="Storesund J.E."/>
            <person name="Kallscheuer N."/>
            <person name="Luecker S."/>
            <person name="Lage O.M."/>
            <person name="Pohl T."/>
            <person name="Merkel B.J."/>
            <person name="Hornburger P."/>
            <person name="Mueller R.-W."/>
            <person name="Bruemmer F."/>
            <person name="Labrenz M."/>
            <person name="Spormann A.M."/>
            <person name="Op den Camp H."/>
            <person name="Overmann J."/>
            <person name="Amann R."/>
            <person name="Jetten M.S.M."/>
            <person name="Mascher T."/>
            <person name="Medema M.H."/>
            <person name="Devos D.P."/>
            <person name="Kaster A.-K."/>
            <person name="Ovreas L."/>
            <person name="Rohde M."/>
            <person name="Galperin M.Y."/>
            <person name="Jogler C."/>
        </authorList>
    </citation>
    <scope>NUCLEOTIDE SEQUENCE [LARGE SCALE GENOMIC DNA]</scope>
    <source>
        <strain evidence="2 3">UC8</strain>
    </source>
</reference>
<dbReference type="KEGG" id="rul:UC8_16650"/>
<proteinExistence type="predicted"/>
<organism evidence="2 3">
    <name type="scientific">Roseimaritima ulvae</name>
    <dbReference type="NCBI Taxonomy" id="980254"/>
    <lineage>
        <taxon>Bacteria</taxon>
        <taxon>Pseudomonadati</taxon>
        <taxon>Planctomycetota</taxon>
        <taxon>Planctomycetia</taxon>
        <taxon>Pirellulales</taxon>
        <taxon>Pirellulaceae</taxon>
        <taxon>Roseimaritima</taxon>
    </lineage>
</organism>
<protein>
    <recommendedName>
        <fullName evidence="4">Tetratricopeptide repeat protein</fullName>
    </recommendedName>
</protein>
<keyword evidence="3" id="KW-1185">Reference proteome</keyword>
<dbReference type="InterPro" id="IPR011990">
    <property type="entry name" value="TPR-like_helical_dom_sf"/>
</dbReference>
<dbReference type="AlphaFoldDB" id="A0A5B9QNZ4"/>
<gene>
    <name evidence="2" type="ORF">UC8_16650</name>
</gene>
<dbReference type="SUPFAM" id="SSF48452">
    <property type="entry name" value="TPR-like"/>
    <property type="match status" value="1"/>
</dbReference>
<feature type="compositionally biased region" description="Basic and acidic residues" evidence="1">
    <location>
        <begin position="347"/>
        <end position="360"/>
    </location>
</feature>
<dbReference type="Gene3D" id="1.25.40.10">
    <property type="entry name" value="Tetratricopeptide repeat domain"/>
    <property type="match status" value="1"/>
</dbReference>
<evidence type="ECO:0000313" key="2">
    <source>
        <dbReference type="EMBL" id="QEG39669.1"/>
    </source>
</evidence>
<name>A0A5B9QNZ4_9BACT</name>
<dbReference type="EMBL" id="CP042914">
    <property type="protein sequence ID" value="QEG39669.1"/>
    <property type="molecule type" value="Genomic_DNA"/>
</dbReference>
<accession>A0A5B9QNZ4</accession>
<feature type="compositionally biased region" description="Low complexity" evidence="1">
    <location>
        <begin position="336"/>
        <end position="345"/>
    </location>
</feature>
<dbReference type="Proteomes" id="UP000325286">
    <property type="component" value="Chromosome"/>
</dbReference>
<evidence type="ECO:0000313" key="3">
    <source>
        <dbReference type="Proteomes" id="UP000325286"/>
    </source>
</evidence>
<evidence type="ECO:0008006" key="4">
    <source>
        <dbReference type="Google" id="ProtNLM"/>
    </source>
</evidence>
<feature type="region of interest" description="Disordered" evidence="1">
    <location>
        <begin position="329"/>
        <end position="360"/>
    </location>
</feature>
<dbReference type="RefSeq" id="WP_068133307.1">
    <property type="nucleotide sequence ID" value="NZ_CP042914.1"/>
</dbReference>
<evidence type="ECO:0000256" key="1">
    <source>
        <dbReference type="SAM" id="MobiDB-lite"/>
    </source>
</evidence>